<organism evidence="1">
    <name type="scientific">Anguilla anguilla</name>
    <name type="common">European freshwater eel</name>
    <name type="synonym">Muraena anguilla</name>
    <dbReference type="NCBI Taxonomy" id="7936"/>
    <lineage>
        <taxon>Eukaryota</taxon>
        <taxon>Metazoa</taxon>
        <taxon>Chordata</taxon>
        <taxon>Craniata</taxon>
        <taxon>Vertebrata</taxon>
        <taxon>Euteleostomi</taxon>
        <taxon>Actinopterygii</taxon>
        <taxon>Neopterygii</taxon>
        <taxon>Teleostei</taxon>
        <taxon>Anguilliformes</taxon>
        <taxon>Anguillidae</taxon>
        <taxon>Anguilla</taxon>
    </lineage>
</organism>
<sequence length="30" mass="3741">MYRKISYIEDPRKLMEHSEIFIQMTILELL</sequence>
<reference evidence="1" key="2">
    <citation type="journal article" date="2015" name="Fish Shellfish Immunol.">
        <title>Early steps in the European eel (Anguilla anguilla)-Vibrio vulnificus interaction in the gills: Role of the RtxA13 toxin.</title>
        <authorList>
            <person name="Callol A."/>
            <person name="Pajuelo D."/>
            <person name="Ebbesson L."/>
            <person name="Teles M."/>
            <person name="MacKenzie S."/>
            <person name="Amaro C."/>
        </authorList>
    </citation>
    <scope>NUCLEOTIDE SEQUENCE</scope>
</reference>
<reference evidence="1" key="1">
    <citation type="submission" date="2014-11" db="EMBL/GenBank/DDBJ databases">
        <authorList>
            <person name="Amaro Gonzalez C."/>
        </authorList>
    </citation>
    <scope>NUCLEOTIDE SEQUENCE</scope>
</reference>
<accession>A0A0E9PA92</accession>
<proteinExistence type="predicted"/>
<protein>
    <submittedName>
        <fullName evidence="1">Uncharacterized protein</fullName>
    </submittedName>
</protein>
<evidence type="ECO:0000313" key="1">
    <source>
        <dbReference type="EMBL" id="JAH01424.1"/>
    </source>
</evidence>
<dbReference type="AlphaFoldDB" id="A0A0E9PA92"/>
<name>A0A0E9PA92_ANGAN</name>
<dbReference type="EMBL" id="GBXM01107153">
    <property type="protein sequence ID" value="JAH01424.1"/>
    <property type="molecule type" value="Transcribed_RNA"/>
</dbReference>